<feature type="domain" description="Outer membrane protein beta-barrel" evidence="8">
    <location>
        <begin position="370"/>
        <end position="773"/>
    </location>
</feature>
<dbReference type="InterPro" id="IPR041700">
    <property type="entry name" value="OMP_b-brl_3"/>
</dbReference>
<proteinExistence type="inferred from homology"/>
<dbReference type="PANTHER" id="PTHR40980">
    <property type="entry name" value="PLUG DOMAIN-CONTAINING PROTEIN"/>
    <property type="match status" value="1"/>
</dbReference>
<evidence type="ECO:0000256" key="6">
    <source>
        <dbReference type="ARBA" id="ARBA00023237"/>
    </source>
</evidence>
<dbReference type="SUPFAM" id="SSF56935">
    <property type="entry name" value="Porins"/>
    <property type="match status" value="1"/>
</dbReference>
<comment type="similarity">
    <text evidence="7">Belongs to the TonB-dependent receptor family.</text>
</comment>
<keyword evidence="3 7" id="KW-1134">Transmembrane beta strand</keyword>
<dbReference type="PROSITE" id="PS52016">
    <property type="entry name" value="TONB_DEPENDENT_REC_3"/>
    <property type="match status" value="1"/>
</dbReference>
<name>A0A1M5WE52_9FLAO</name>
<dbReference type="OrthoDB" id="8764943at2"/>
<dbReference type="InterPro" id="IPR008969">
    <property type="entry name" value="CarboxyPept-like_regulatory"/>
</dbReference>
<reference evidence="10" key="1">
    <citation type="submission" date="2016-11" db="EMBL/GenBank/DDBJ databases">
        <authorList>
            <person name="Varghese N."/>
            <person name="Submissions S."/>
        </authorList>
    </citation>
    <scope>NUCLEOTIDE SEQUENCE [LARGE SCALE GENOMIC DNA]</scope>
    <source>
        <strain evidence="10">DSM 100572</strain>
    </source>
</reference>
<evidence type="ECO:0000256" key="3">
    <source>
        <dbReference type="ARBA" id="ARBA00022452"/>
    </source>
</evidence>
<dbReference type="AlphaFoldDB" id="A0A1M5WE52"/>
<keyword evidence="9" id="KW-0675">Receptor</keyword>
<evidence type="ECO:0000313" key="9">
    <source>
        <dbReference type="EMBL" id="SHH85771.1"/>
    </source>
</evidence>
<dbReference type="InterPro" id="IPR039426">
    <property type="entry name" value="TonB-dep_rcpt-like"/>
</dbReference>
<gene>
    <name evidence="9" type="ORF">SAMN05444281_2351</name>
</gene>
<dbReference type="Pfam" id="PF14905">
    <property type="entry name" value="OMP_b-brl_3"/>
    <property type="match status" value="1"/>
</dbReference>
<dbReference type="InterPro" id="IPR037066">
    <property type="entry name" value="Plug_dom_sf"/>
</dbReference>
<keyword evidence="4 7" id="KW-0812">Transmembrane</keyword>
<evidence type="ECO:0000256" key="5">
    <source>
        <dbReference type="ARBA" id="ARBA00023136"/>
    </source>
</evidence>
<evidence type="ECO:0000256" key="7">
    <source>
        <dbReference type="PROSITE-ProRule" id="PRU01360"/>
    </source>
</evidence>
<keyword evidence="6 7" id="KW-0998">Cell outer membrane</keyword>
<dbReference type="Pfam" id="PF13715">
    <property type="entry name" value="CarbopepD_reg_2"/>
    <property type="match status" value="1"/>
</dbReference>
<keyword evidence="2 7" id="KW-0813">Transport</keyword>
<comment type="subcellular location">
    <subcellularLocation>
        <location evidence="1 7">Cell outer membrane</location>
        <topology evidence="1 7">Multi-pass membrane protein</topology>
    </subcellularLocation>
</comment>
<dbReference type="RefSeq" id="WP_073121781.1">
    <property type="nucleotide sequence ID" value="NZ_BMEN01000006.1"/>
</dbReference>
<dbReference type="STRING" id="1195760.SAMN05444281_2351"/>
<protein>
    <submittedName>
        <fullName evidence="9">Outer membrane receptor proteins, mostly Fe transport</fullName>
    </submittedName>
</protein>
<dbReference type="PANTHER" id="PTHR40980:SF4">
    <property type="entry name" value="TONB-DEPENDENT RECEPTOR-LIKE BETA-BARREL DOMAIN-CONTAINING PROTEIN"/>
    <property type="match status" value="1"/>
</dbReference>
<evidence type="ECO:0000259" key="8">
    <source>
        <dbReference type="Pfam" id="PF14905"/>
    </source>
</evidence>
<dbReference type="Gene3D" id="2.170.130.10">
    <property type="entry name" value="TonB-dependent receptor, plug domain"/>
    <property type="match status" value="1"/>
</dbReference>
<evidence type="ECO:0000313" key="10">
    <source>
        <dbReference type="Proteomes" id="UP000184109"/>
    </source>
</evidence>
<evidence type="ECO:0000256" key="2">
    <source>
        <dbReference type="ARBA" id="ARBA00022448"/>
    </source>
</evidence>
<keyword evidence="5 7" id="KW-0472">Membrane</keyword>
<dbReference type="SUPFAM" id="SSF49464">
    <property type="entry name" value="Carboxypeptidase regulatory domain-like"/>
    <property type="match status" value="1"/>
</dbReference>
<dbReference type="Gene3D" id="2.60.40.1120">
    <property type="entry name" value="Carboxypeptidase-like, regulatory domain"/>
    <property type="match status" value="1"/>
</dbReference>
<organism evidence="9 10">
    <name type="scientific">Wenyingzhuangia marina</name>
    <dbReference type="NCBI Taxonomy" id="1195760"/>
    <lineage>
        <taxon>Bacteria</taxon>
        <taxon>Pseudomonadati</taxon>
        <taxon>Bacteroidota</taxon>
        <taxon>Flavobacteriia</taxon>
        <taxon>Flavobacteriales</taxon>
        <taxon>Flavobacteriaceae</taxon>
        <taxon>Wenyingzhuangia</taxon>
    </lineage>
</organism>
<keyword evidence="10" id="KW-1185">Reference proteome</keyword>
<dbReference type="GO" id="GO:0009279">
    <property type="term" value="C:cell outer membrane"/>
    <property type="evidence" value="ECO:0007669"/>
    <property type="project" value="UniProtKB-SubCell"/>
</dbReference>
<dbReference type="Proteomes" id="UP000184109">
    <property type="component" value="Unassembled WGS sequence"/>
</dbReference>
<evidence type="ECO:0000256" key="1">
    <source>
        <dbReference type="ARBA" id="ARBA00004571"/>
    </source>
</evidence>
<evidence type="ECO:0000256" key="4">
    <source>
        <dbReference type="ARBA" id="ARBA00022692"/>
    </source>
</evidence>
<dbReference type="EMBL" id="FQXQ01000005">
    <property type="protein sequence ID" value="SHH85771.1"/>
    <property type="molecule type" value="Genomic_DNA"/>
</dbReference>
<sequence length="800" mass="90657">MNRILLLLTLFTQIAFSQTDKNFISGIIINKNTKEPVPYVTIYAKNGNEIKTNLSDESGVFNLQNLSNKTYNLTIEAIGYKTINKTIEFNGKNYVDLKKIFLEENVEALDAVVLRAETSTVTQKIDRLVINVGKDLTSVGTDASSVLNNVQSVSVDQQTGELSLRGNSNVRVLIDGKPTNIPTDQLLQQIPSNAIKSIELITNPSAKYNPEGNSGIINIELVKNTRQGINGSVNANTQYGRNFRHTGGVNLNYKTKNVNYYGNYNINGGKKNTFGKLDRVNPDQSTNYQDINGNDDFLNQLFKVGVDIDLAEKTSIGVSTTQSFVDLDYRNNTIISETKNSTPTSNNIFAFTRKPYNQTYNAELHQQFGENKDHELSLEAMYSDRTQPEDSQWSNSLNTNDNSTNYTEDISNKNNLTLINLDYTLPFAEESYIETGLAYREENTDNENFSTQEVNNIDGDPVSRDLSNFTYGRKIYSAYFNYKQQFEKLGVQAGLRAESYHIDGDFHTDVDNQDSSINQKVNSLYPSFFATYELNEDNQIQFSYSRRVDRPSIRQVTPIRSWGTPLTTSRGNPNLKQEFTNSLEVRYNREVGIGNVSATAFYRNTKDNISRTISVDPTMPERAIMSYDNFDDTNSYGFELASYLRIQNWWRLNASTDFYTREIRGFVAGENRSVTNNRFNFRVSNTFTASDKLTFQLSTMYRGASESLQRVRKPMHMVNTGASYKVLKDKGTISLGVSDIFNTFGFRFNSDAPFEQDGEFKWESRRITLGFVYNFGIKSKEKENDRGQQGQEGDGGGDMF</sequence>
<dbReference type="InterPro" id="IPR036942">
    <property type="entry name" value="Beta-barrel_TonB_sf"/>
</dbReference>
<accession>A0A1M5WE52</accession>
<dbReference type="Gene3D" id="2.40.170.20">
    <property type="entry name" value="TonB-dependent receptor, beta-barrel domain"/>
    <property type="match status" value="1"/>
</dbReference>